<accession>A0A2Z4Y463</accession>
<organism evidence="13 14">
    <name type="scientific">Sumerlaea chitinivorans</name>
    <dbReference type="NCBI Taxonomy" id="2250252"/>
    <lineage>
        <taxon>Bacteria</taxon>
        <taxon>Candidatus Sumerlaeota</taxon>
        <taxon>Candidatus Sumerlaeia</taxon>
        <taxon>Candidatus Sumerlaeales</taxon>
        <taxon>Candidatus Sumerlaeaceae</taxon>
        <taxon>Candidatus Sumerlaea</taxon>
    </lineage>
</organism>
<dbReference type="Gene3D" id="3.40.50.720">
    <property type="entry name" value="NAD(P)-binding Rossmann-like Domain"/>
    <property type="match status" value="1"/>
</dbReference>
<dbReference type="Gene3D" id="3.90.190.20">
    <property type="entry name" value="Mur ligase, C-terminal domain"/>
    <property type="match status" value="1"/>
</dbReference>
<evidence type="ECO:0000256" key="5">
    <source>
        <dbReference type="ARBA" id="ARBA00022618"/>
    </source>
</evidence>
<keyword evidence="5 9" id="KW-0132">Cell division</keyword>
<dbReference type="SUPFAM" id="SSF53244">
    <property type="entry name" value="MurD-like peptide ligases, peptide-binding domain"/>
    <property type="match status" value="1"/>
</dbReference>
<proteinExistence type="inferred from homology"/>
<dbReference type="KEGG" id="schv:BRCON_0526"/>
<keyword evidence="6 9" id="KW-0547">Nucleotide-binding</keyword>
<dbReference type="Pfam" id="PF08245">
    <property type="entry name" value="Mur_ligase_M"/>
    <property type="match status" value="1"/>
</dbReference>
<dbReference type="GO" id="GO:0008360">
    <property type="term" value="P:regulation of cell shape"/>
    <property type="evidence" value="ECO:0007669"/>
    <property type="project" value="UniProtKB-KW"/>
</dbReference>
<feature type="domain" description="Mur ligase central" evidence="12">
    <location>
        <begin position="123"/>
        <end position="306"/>
    </location>
</feature>
<keyword evidence="4 9" id="KW-0436">Ligase</keyword>
<feature type="binding site" evidence="9">
    <location>
        <begin position="125"/>
        <end position="131"/>
    </location>
    <ligand>
        <name>ATP</name>
        <dbReference type="ChEBI" id="CHEBI:30616"/>
    </ligand>
</feature>
<dbReference type="GO" id="GO:0005524">
    <property type="term" value="F:ATP binding"/>
    <property type="evidence" value="ECO:0007669"/>
    <property type="project" value="UniProtKB-UniRule"/>
</dbReference>
<dbReference type="Gene3D" id="3.40.1190.10">
    <property type="entry name" value="Mur-like, catalytic domain"/>
    <property type="match status" value="1"/>
</dbReference>
<evidence type="ECO:0000256" key="4">
    <source>
        <dbReference type="ARBA" id="ARBA00022598"/>
    </source>
</evidence>
<evidence type="ECO:0000256" key="8">
    <source>
        <dbReference type="ARBA" id="ARBA00023306"/>
    </source>
</evidence>
<keyword evidence="9 10" id="KW-0961">Cell wall biogenesis/degradation</keyword>
<reference evidence="13 14" key="1">
    <citation type="submission" date="2018-05" db="EMBL/GenBank/DDBJ databases">
        <title>A metagenomic window into the 2 km-deep terrestrial subsurface aquifer revealed taxonomically and functionally diverse microbial community comprising novel uncultured bacterial lineages.</title>
        <authorList>
            <person name="Kadnikov V.V."/>
            <person name="Mardanov A.V."/>
            <person name="Beletsky A.V."/>
            <person name="Banks D."/>
            <person name="Pimenov N.V."/>
            <person name="Frank Y.A."/>
            <person name="Karnachuk O.V."/>
            <person name="Ravin N.V."/>
        </authorList>
    </citation>
    <scope>NUCLEOTIDE SEQUENCE [LARGE SCALE GENOMIC DNA]</scope>
    <source>
        <strain evidence="13">BY</strain>
    </source>
</reference>
<evidence type="ECO:0000259" key="12">
    <source>
        <dbReference type="Pfam" id="PF08245"/>
    </source>
</evidence>
<evidence type="ECO:0000256" key="9">
    <source>
        <dbReference type="HAMAP-Rule" id="MF_00639"/>
    </source>
</evidence>
<dbReference type="SUPFAM" id="SSF53623">
    <property type="entry name" value="MurD-like peptide ligases, catalytic domain"/>
    <property type="match status" value="1"/>
</dbReference>
<protein>
    <recommendedName>
        <fullName evidence="9 10">UDP-N-acetylmuramoylalanine--D-glutamate ligase</fullName>
        <ecNumber evidence="9 10">6.3.2.9</ecNumber>
    </recommendedName>
    <alternativeName>
        <fullName evidence="9">D-glutamic acid-adding enzyme</fullName>
    </alternativeName>
    <alternativeName>
        <fullName evidence="9">UDP-N-acetylmuramoyl-L-alanyl-D-glutamate synthetase</fullName>
    </alternativeName>
</protein>
<dbReference type="GO" id="GO:0071555">
    <property type="term" value="P:cell wall organization"/>
    <property type="evidence" value="ECO:0007669"/>
    <property type="project" value="UniProtKB-KW"/>
</dbReference>
<keyword evidence="7 9" id="KW-0067">ATP-binding</keyword>
<name>A0A2Z4Y463_SUMC1</name>
<keyword evidence="9 10" id="KW-0573">Peptidoglycan synthesis</keyword>
<evidence type="ECO:0000259" key="11">
    <source>
        <dbReference type="Pfam" id="PF02875"/>
    </source>
</evidence>
<dbReference type="InterPro" id="IPR013221">
    <property type="entry name" value="Mur_ligase_cen"/>
</dbReference>
<evidence type="ECO:0000256" key="1">
    <source>
        <dbReference type="ARBA" id="ARBA00004496"/>
    </source>
</evidence>
<dbReference type="PANTHER" id="PTHR43692:SF1">
    <property type="entry name" value="UDP-N-ACETYLMURAMOYLALANINE--D-GLUTAMATE LIGASE"/>
    <property type="match status" value="1"/>
</dbReference>
<dbReference type="HAMAP" id="MF_00639">
    <property type="entry name" value="MurD"/>
    <property type="match status" value="1"/>
</dbReference>
<dbReference type="GO" id="GO:0008764">
    <property type="term" value="F:UDP-N-acetylmuramoylalanine-D-glutamate ligase activity"/>
    <property type="evidence" value="ECO:0007669"/>
    <property type="project" value="UniProtKB-UniRule"/>
</dbReference>
<comment type="catalytic activity">
    <reaction evidence="9 10">
        <text>UDP-N-acetyl-alpha-D-muramoyl-L-alanine + D-glutamate + ATP = UDP-N-acetyl-alpha-D-muramoyl-L-alanyl-D-glutamate + ADP + phosphate + H(+)</text>
        <dbReference type="Rhea" id="RHEA:16429"/>
        <dbReference type="ChEBI" id="CHEBI:15378"/>
        <dbReference type="ChEBI" id="CHEBI:29986"/>
        <dbReference type="ChEBI" id="CHEBI:30616"/>
        <dbReference type="ChEBI" id="CHEBI:43474"/>
        <dbReference type="ChEBI" id="CHEBI:83898"/>
        <dbReference type="ChEBI" id="CHEBI:83900"/>
        <dbReference type="ChEBI" id="CHEBI:456216"/>
        <dbReference type="EC" id="6.3.2.9"/>
    </reaction>
</comment>
<dbReference type="PANTHER" id="PTHR43692">
    <property type="entry name" value="UDP-N-ACETYLMURAMOYLALANINE--D-GLUTAMATE LIGASE"/>
    <property type="match status" value="1"/>
</dbReference>
<dbReference type="UniPathway" id="UPA00219"/>
<keyword evidence="8 9" id="KW-0131">Cell cycle</keyword>
<dbReference type="InterPro" id="IPR018109">
    <property type="entry name" value="Folylpolyglutamate_synth_CS"/>
</dbReference>
<dbReference type="InterPro" id="IPR005762">
    <property type="entry name" value="MurD"/>
</dbReference>
<comment type="pathway">
    <text evidence="2 9 10">Cell wall biogenesis; peptidoglycan biosynthesis.</text>
</comment>
<comment type="subcellular location">
    <subcellularLocation>
        <location evidence="1 9 10">Cytoplasm</location>
    </subcellularLocation>
</comment>
<dbReference type="GO" id="GO:0051301">
    <property type="term" value="P:cell division"/>
    <property type="evidence" value="ECO:0007669"/>
    <property type="project" value="UniProtKB-KW"/>
</dbReference>
<comment type="similarity">
    <text evidence="9">Belongs to the MurCDEF family.</text>
</comment>
<dbReference type="SUPFAM" id="SSF51984">
    <property type="entry name" value="MurCD N-terminal domain"/>
    <property type="match status" value="1"/>
</dbReference>
<keyword evidence="3 9" id="KW-0963">Cytoplasm</keyword>
<evidence type="ECO:0000256" key="7">
    <source>
        <dbReference type="ARBA" id="ARBA00022840"/>
    </source>
</evidence>
<comment type="function">
    <text evidence="9 10">Cell wall formation. Catalyzes the addition of glutamate to the nucleotide precursor UDP-N-acetylmuramoyl-L-alanine (UMA).</text>
</comment>
<keyword evidence="9 10" id="KW-0133">Cell shape</keyword>
<dbReference type="InterPro" id="IPR004101">
    <property type="entry name" value="Mur_ligase_C"/>
</dbReference>
<evidence type="ECO:0000313" key="14">
    <source>
        <dbReference type="Proteomes" id="UP000262583"/>
    </source>
</evidence>
<evidence type="ECO:0000256" key="2">
    <source>
        <dbReference type="ARBA" id="ARBA00004752"/>
    </source>
</evidence>
<gene>
    <name evidence="9" type="primary">murD</name>
    <name evidence="13" type="ORF">BRCON_0526</name>
</gene>
<dbReference type="GO" id="GO:0004326">
    <property type="term" value="F:tetrahydrofolylpolyglutamate synthase activity"/>
    <property type="evidence" value="ECO:0007669"/>
    <property type="project" value="InterPro"/>
</dbReference>
<dbReference type="GO" id="GO:0005737">
    <property type="term" value="C:cytoplasm"/>
    <property type="evidence" value="ECO:0007669"/>
    <property type="project" value="UniProtKB-SubCell"/>
</dbReference>
<dbReference type="GO" id="GO:0009252">
    <property type="term" value="P:peptidoglycan biosynthetic process"/>
    <property type="evidence" value="ECO:0007669"/>
    <property type="project" value="UniProtKB-UniRule"/>
</dbReference>
<dbReference type="InterPro" id="IPR036565">
    <property type="entry name" value="Mur-like_cat_sf"/>
</dbReference>
<feature type="domain" description="Mur ligase C-terminal" evidence="11">
    <location>
        <begin position="328"/>
        <end position="440"/>
    </location>
</feature>
<dbReference type="AlphaFoldDB" id="A0A2Z4Y463"/>
<evidence type="ECO:0000256" key="3">
    <source>
        <dbReference type="ARBA" id="ARBA00022490"/>
    </source>
</evidence>
<dbReference type="Pfam" id="PF02875">
    <property type="entry name" value="Mur_ligase_C"/>
    <property type="match status" value="1"/>
</dbReference>
<evidence type="ECO:0000256" key="10">
    <source>
        <dbReference type="RuleBase" id="RU003664"/>
    </source>
</evidence>
<dbReference type="EC" id="6.3.2.9" evidence="9 10"/>
<dbReference type="InterPro" id="IPR036615">
    <property type="entry name" value="Mur_ligase_C_dom_sf"/>
</dbReference>
<evidence type="ECO:0000313" key="13">
    <source>
        <dbReference type="EMBL" id="AXA35303.1"/>
    </source>
</evidence>
<dbReference type="EMBL" id="CP030759">
    <property type="protein sequence ID" value="AXA35303.1"/>
    <property type="molecule type" value="Genomic_DNA"/>
</dbReference>
<evidence type="ECO:0000256" key="6">
    <source>
        <dbReference type="ARBA" id="ARBA00022741"/>
    </source>
</evidence>
<dbReference type="Proteomes" id="UP000262583">
    <property type="component" value="Chromosome"/>
</dbReference>
<dbReference type="NCBIfam" id="TIGR01087">
    <property type="entry name" value="murD"/>
    <property type="match status" value="1"/>
</dbReference>
<dbReference type="PROSITE" id="PS01011">
    <property type="entry name" value="FOLYLPOLYGLU_SYNT_1"/>
    <property type="match status" value="1"/>
</dbReference>
<sequence length="468" mass="50080">MKRNELLSVPVAVFGAARSGIASAKLLLRQGNSRVRVLDEVPGGESARVRIAAALAAEDLHAVYLGREECMKALEGVGVMVKSPGIPQDNPVVLCARERGIRIISEIELAAAFAHPKAKIVAVTGTNGKTTTTAWLAHILKGAGLNAVACGNIGEAWANVVDRPEFQSENAAFALEVSSFQLEDIEDFSPHVAVLTNLAPDHLDRYADYAAYVAAKRNILRAMPPQAALVWNWDNPDSHAFAQNILPRSCPFSAHTDPQAAESAWVHNGVMMLRCSGGEQRLAEVSTLPLPGRHNLENALAAALAAALAGVETDAIRRGLATFQGVEHRIEFCGELGGVRFYNDSKATNLDSVEKALQSFADPIVLIAGGRDKKSDYATLSDLVRTRVKALVTIGEAAPLIEAAWGKLVPTQRATTMEDAVRCAAELAAAGDVVLLSPACASYDMYANYEERGRDFKACVARLIEESH</sequence>